<sequence>MATSSRRESGPVLLLSSLSPSDRFYSHAPPCSTTVFATSTPTRATVASRASSVRLSPGRSFSARTGQSPKRACSCSPTNHPGSFRCGQHKGFGTTSAHAPSPSNRMQGRRSVMTNSVVKRALAVLTRPLSHSQSRRANFKPQPSGLSVMSKANL</sequence>
<dbReference type="PANTHER" id="PTHR33132:SF135">
    <property type="entry name" value="OS02G0799700 PROTEIN"/>
    <property type="match status" value="1"/>
</dbReference>
<comment type="caution">
    <text evidence="2">The sequence shown here is derived from an EMBL/GenBank/DDBJ whole genome shotgun (WGS) entry which is preliminary data.</text>
</comment>
<dbReference type="OrthoDB" id="1931102at2759"/>
<feature type="region of interest" description="Disordered" evidence="1">
    <location>
        <begin position="48"/>
        <end position="110"/>
    </location>
</feature>
<dbReference type="EMBL" id="CABITT030000001">
    <property type="protein sequence ID" value="VVA92679.1"/>
    <property type="molecule type" value="Genomic_DNA"/>
</dbReference>
<evidence type="ECO:0008006" key="4">
    <source>
        <dbReference type="Google" id="ProtNLM"/>
    </source>
</evidence>
<gene>
    <name evidence="2" type="ORF">ANE_LOCUS3124</name>
</gene>
<keyword evidence="3" id="KW-1185">Reference proteome</keyword>
<evidence type="ECO:0000313" key="3">
    <source>
        <dbReference type="Proteomes" id="UP000489600"/>
    </source>
</evidence>
<feature type="compositionally biased region" description="Polar residues" evidence="1">
    <location>
        <begin position="93"/>
        <end position="110"/>
    </location>
</feature>
<reference evidence="2" key="1">
    <citation type="submission" date="2019-07" db="EMBL/GenBank/DDBJ databases">
        <authorList>
            <person name="Dittberner H."/>
        </authorList>
    </citation>
    <scope>NUCLEOTIDE SEQUENCE [LARGE SCALE GENOMIC DNA]</scope>
</reference>
<dbReference type="Proteomes" id="UP000489600">
    <property type="component" value="Unassembled WGS sequence"/>
</dbReference>
<name>A0A565AVM5_9BRAS</name>
<accession>A0A565AVM5</accession>
<feature type="compositionally biased region" description="Polar residues" evidence="1">
    <location>
        <begin position="144"/>
        <end position="154"/>
    </location>
</feature>
<protein>
    <recommendedName>
        <fullName evidence="4">Serine-rich protein-like protein</fullName>
    </recommendedName>
</protein>
<dbReference type="PANTHER" id="PTHR33132">
    <property type="entry name" value="OSJNBB0118P14.9 PROTEIN"/>
    <property type="match status" value="1"/>
</dbReference>
<dbReference type="AlphaFoldDB" id="A0A565AVM5"/>
<organism evidence="2 3">
    <name type="scientific">Arabis nemorensis</name>
    <dbReference type="NCBI Taxonomy" id="586526"/>
    <lineage>
        <taxon>Eukaryota</taxon>
        <taxon>Viridiplantae</taxon>
        <taxon>Streptophyta</taxon>
        <taxon>Embryophyta</taxon>
        <taxon>Tracheophyta</taxon>
        <taxon>Spermatophyta</taxon>
        <taxon>Magnoliopsida</taxon>
        <taxon>eudicotyledons</taxon>
        <taxon>Gunneridae</taxon>
        <taxon>Pentapetalae</taxon>
        <taxon>rosids</taxon>
        <taxon>malvids</taxon>
        <taxon>Brassicales</taxon>
        <taxon>Brassicaceae</taxon>
        <taxon>Arabideae</taxon>
        <taxon>Arabis</taxon>
    </lineage>
</organism>
<evidence type="ECO:0000256" key="1">
    <source>
        <dbReference type="SAM" id="MobiDB-lite"/>
    </source>
</evidence>
<feature type="region of interest" description="Disordered" evidence="1">
    <location>
        <begin position="128"/>
        <end position="154"/>
    </location>
</feature>
<evidence type="ECO:0000313" key="2">
    <source>
        <dbReference type="EMBL" id="VVA92679.1"/>
    </source>
</evidence>
<proteinExistence type="predicted"/>